<dbReference type="Proteomes" id="UP000554482">
    <property type="component" value="Unassembled WGS sequence"/>
</dbReference>
<dbReference type="EMBL" id="JABWDY010044449">
    <property type="protein sequence ID" value="KAF5175133.1"/>
    <property type="molecule type" value="Genomic_DNA"/>
</dbReference>
<protein>
    <submittedName>
        <fullName evidence="2">Uncharacterized protein</fullName>
    </submittedName>
</protein>
<sequence length="91" mass="10305">MGADWFVAWHRWNGVPRHIGEVKDLPLNLSRAFLRALQDVWLSTGSRRRQSRDMSSSGRPGISCSPPLASNSFLCSLQARSWSDLRLLQPL</sequence>
<feature type="region of interest" description="Disordered" evidence="1">
    <location>
        <begin position="45"/>
        <end position="66"/>
    </location>
</feature>
<keyword evidence="3" id="KW-1185">Reference proteome</keyword>
<accession>A0A7J6URC7</accession>
<name>A0A7J6URC7_THATH</name>
<reference evidence="2 3" key="1">
    <citation type="submission" date="2020-06" db="EMBL/GenBank/DDBJ databases">
        <title>Transcriptomic and genomic resources for Thalictrum thalictroides and T. hernandezii: Facilitating candidate gene discovery in an emerging model plant lineage.</title>
        <authorList>
            <person name="Arias T."/>
            <person name="Riano-Pachon D.M."/>
            <person name="Di Stilio V.S."/>
        </authorList>
    </citation>
    <scope>NUCLEOTIDE SEQUENCE [LARGE SCALE GENOMIC DNA]</scope>
    <source>
        <strain evidence="3">cv. WT478/WT964</strain>
        <tissue evidence="2">Leaves</tissue>
    </source>
</reference>
<gene>
    <name evidence="2" type="ORF">FRX31_035283</name>
</gene>
<proteinExistence type="predicted"/>
<comment type="caution">
    <text evidence="2">The sequence shown here is derived from an EMBL/GenBank/DDBJ whole genome shotgun (WGS) entry which is preliminary data.</text>
</comment>
<evidence type="ECO:0000256" key="1">
    <source>
        <dbReference type="SAM" id="MobiDB-lite"/>
    </source>
</evidence>
<dbReference type="AlphaFoldDB" id="A0A7J6URC7"/>
<evidence type="ECO:0000313" key="3">
    <source>
        <dbReference type="Proteomes" id="UP000554482"/>
    </source>
</evidence>
<organism evidence="2 3">
    <name type="scientific">Thalictrum thalictroides</name>
    <name type="common">Rue-anemone</name>
    <name type="synonym">Anemone thalictroides</name>
    <dbReference type="NCBI Taxonomy" id="46969"/>
    <lineage>
        <taxon>Eukaryota</taxon>
        <taxon>Viridiplantae</taxon>
        <taxon>Streptophyta</taxon>
        <taxon>Embryophyta</taxon>
        <taxon>Tracheophyta</taxon>
        <taxon>Spermatophyta</taxon>
        <taxon>Magnoliopsida</taxon>
        <taxon>Ranunculales</taxon>
        <taxon>Ranunculaceae</taxon>
        <taxon>Thalictroideae</taxon>
        <taxon>Thalictrum</taxon>
    </lineage>
</organism>
<evidence type="ECO:0000313" key="2">
    <source>
        <dbReference type="EMBL" id="KAF5175133.1"/>
    </source>
</evidence>